<feature type="binding site" evidence="7">
    <location>
        <position position="39"/>
    </location>
    <ligand>
        <name>ATP</name>
        <dbReference type="ChEBI" id="CHEBI:30616"/>
    </ligand>
</feature>
<dbReference type="PANTHER" id="PTHR43289">
    <property type="entry name" value="MITOGEN-ACTIVATED PROTEIN KINASE KINASE KINASE 20-RELATED"/>
    <property type="match status" value="1"/>
</dbReference>
<accession>A0ABP8KTG8</accession>
<evidence type="ECO:0000259" key="9">
    <source>
        <dbReference type="PROSITE" id="PS50011"/>
    </source>
</evidence>
<keyword evidence="5" id="KW-0418">Kinase</keyword>
<dbReference type="PANTHER" id="PTHR43289:SF6">
    <property type="entry name" value="SERINE_THREONINE-PROTEIN KINASE NEKL-3"/>
    <property type="match status" value="1"/>
</dbReference>
<dbReference type="Pfam" id="PF00069">
    <property type="entry name" value="Pkinase"/>
    <property type="match status" value="1"/>
</dbReference>
<evidence type="ECO:0000256" key="7">
    <source>
        <dbReference type="PROSITE-ProRule" id="PRU10141"/>
    </source>
</evidence>
<evidence type="ECO:0000256" key="1">
    <source>
        <dbReference type="ARBA" id="ARBA00012513"/>
    </source>
</evidence>
<dbReference type="RefSeq" id="WP_345214732.1">
    <property type="nucleotide sequence ID" value="NZ_BAABGN010000001.1"/>
</dbReference>
<dbReference type="Gene3D" id="1.10.510.10">
    <property type="entry name" value="Transferase(Phosphotransferase) domain 1"/>
    <property type="match status" value="1"/>
</dbReference>
<keyword evidence="3" id="KW-0808">Transferase</keyword>
<dbReference type="InterPro" id="IPR011009">
    <property type="entry name" value="Kinase-like_dom_sf"/>
</dbReference>
<dbReference type="EMBL" id="BAABGN010000001">
    <property type="protein sequence ID" value="GAA4416110.1"/>
    <property type="molecule type" value="Genomic_DNA"/>
</dbReference>
<proteinExistence type="predicted"/>
<evidence type="ECO:0000256" key="2">
    <source>
        <dbReference type="ARBA" id="ARBA00022527"/>
    </source>
</evidence>
<feature type="region of interest" description="Disordered" evidence="8">
    <location>
        <begin position="272"/>
        <end position="328"/>
    </location>
</feature>
<dbReference type="SUPFAM" id="SSF56112">
    <property type="entry name" value="Protein kinase-like (PK-like)"/>
    <property type="match status" value="1"/>
</dbReference>
<evidence type="ECO:0000313" key="10">
    <source>
        <dbReference type="EMBL" id="GAA4416110.1"/>
    </source>
</evidence>
<name>A0ABP8KTG8_9MICO</name>
<evidence type="ECO:0000313" key="11">
    <source>
        <dbReference type="Proteomes" id="UP001500622"/>
    </source>
</evidence>
<dbReference type="Proteomes" id="UP001500622">
    <property type="component" value="Unassembled WGS sequence"/>
</dbReference>
<comment type="caution">
    <text evidence="10">The sequence shown here is derived from an EMBL/GenBank/DDBJ whole genome shotgun (WGS) entry which is preliminary data.</text>
</comment>
<dbReference type="InterPro" id="IPR008271">
    <property type="entry name" value="Ser/Thr_kinase_AS"/>
</dbReference>
<dbReference type="InterPro" id="IPR017441">
    <property type="entry name" value="Protein_kinase_ATP_BS"/>
</dbReference>
<dbReference type="SMART" id="SM00220">
    <property type="entry name" value="S_TKc"/>
    <property type="match status" value="1"/>
</dbReference>
<keyword evidence="4 7" id="KW-0547">Nucleotide-binding</keyword>
<evidence type="ECO:0000256" key="5">
    <source>
        <dbReference type="ARBA" id="ARBA00022777"/>
    </source>
</evidence>
<evidence type="ECO:0000256" key="6">
    <source>
        <dbReference type="ARBA" id="ARBA00022840"/>
    </source>
</evidence>
<dbReference type="PROSITE" id="PS00108">
    <property type="entry name" value="PROTEIN_KINASE_ST"/>
    <property type="match status" value="1"/>
</dbReference>
<dbReference type="InterPro" id="IPR000719">
    <property type="entry name" value="Prot_kinase_dom"/>
</dbReference>
<dbReference type="PROSITE" id="PS50011">
    <property type="entry name" value="PROTEIN_KINASE_DOM"/>
    <property type="match status" value="1"/>
</dbReference>
<evidence type="ECO:0000256" key="8">
    <source>
        <dbReference type="SAM" id="MobiDB-lite"/>
    </source>
</evidence>
<protein>
    <recommendedName>
        <fullName evidence="1">non-specific serine/threonine protein kinase</fullName>
        <ecNumber evidence="1">2.7.11.1</ecNumber>
    </recommendedName>
</protein>
<gene>
    <name evidence="10" type="ORF">GCM10023169_03090</name>
</gene>
<dbReference type="Gene3D" id="3.30.200.20">
    <property type="entry name" value="Phosphorylase Kinase, domain 1"/>
    <property type="match status" value="1"/>
</dbReference>
<evidence type="ECO:0000256" key="4">
    <source>
        <dbReference type="ARBA" id="ARBA00022741"/>
    </source>
</evidence>
<reference evidence="11" key="1">
    <citation type="journal article" date="2019" name="Int. J. Syst. Evol. Microbiol.">
        <title>The Global Catalogue of Microorganisms (GCM) 10K type strain sequencing project: providing services to taxonomists for standard genome sequencing and annotation.</title>
        <authorList>
            <consortium name="The Broad Institute Genomics Platform"/>
            <consortium name="The Broad Institute Genome Sequencing Center for Infectious Disease"/>
            <person name="Wu L."/>
            <person name="Ma J."/>
        </authorList>
    </citation>
    <scope>NUCLEOTIDE SEQUENCE [LARGE SCALE GENOMIC DNA]</scope>
    <source>
        <strain evidence="11">JCM 17810</strain>
    </source>
</reference>
<organism evidence="10 11">
    <name type="scientific">Georgenia halophila</name>
    <dbReference type="NCBI Taxonomy" id="620889"/>
    <lineage>
        <taxon>Bacteria</taxon>
        <taxon>Bacillati</taxon>
        <taxon>Actinomycetota</taxon>
        <taxon>Actinomycetes</taxon>
        <taxon>Micrococcales</taxon>
        <taxon>Bogoriellaceae</taxon>
        <taxon>Georgenia</taxon>
    </lineage>
</organism>
<feature type="domain" description="Protein kinase" evidence="9">
    <location>
        <begin position="10"/>
        <end position="265"/>
    </location>
</feature>
<keyword evidence="11" id="KW-1185">Reference proteome</keyword>
<dbReference type="CDD" id="cd14014">
    <property type="entry name" value="STKc_PknB_like"/>
    <property type="match status" value="1"/>
</dbReference>
<evidence type="ECO:0000256" key="3">
    <source>
        <dbReference type="ARBA" id="ARBA00022679"/>
    </source>
</evidence>
<sequence length="328" mass="34889">MATTVLADRYELDQRLGSGGMAEVWRGRDLRLGRRVAVKTVRLSDGADVGLLDQVRREAVATAALEHPGIVRVYDAGVTEDVAFLVMEYLRGRTLASYIRDRPLEVAHTVYIGARVAAALSAAHGAGIVHRDIKPANIVLDGEHVTLVDFGIAAVEHQTVASLSAPGTTLGTAEYMAPEQARAEPVSRATDMYAFGCLITATLAGRPPFRAAQPEDLLHRHAYVQPPRLASQRPDVPGELDELVWQLLAKEPDERPSAGEAHTVLARMAGLPTLPDLPDGVLDDRPGAAAYRGKPDDGGAPRGTPGPDTGPADLSTAAMPAAERCERG</sequence>
<dbReference type="EC" id="2.7.11.1" evidence="1"/>
<keyword evidence="2" id="KW-0723">Serine/threonine-protein kinase</keyword>
<keyword evidence="6 7" id="KW-0067">ATP-binding</keyword>
<dbReference type="PROSITE" id="PS00107">
    <property type="entry name" value="PROTEIN_KINASE_ATP"/>
    <property type="match status" value="1"/>
</dbReference>